<evidence type="ECO:0000313" key="7">
    <source>
        <dbReference type="Proteomes" id="UP000077412"/>
    </source>
</evidence>
<dbReference type="AlphaFoldDB" id="A0A1B1Z314"/>
<feature type="domain" description="Acyl-CoA dehydrogenase/oxidase N-terminal" evidence="4">
    <location>
        <begin position="23"/>
        <end position="98"/>
    </location>
</feature>
<dbReference type="RefSeq" id="WP_066288143.1">
    <property type="nucleotide sequence ID" value="NZ_CP016761.1"/>
</dbReference>
<dbReference type="InterPro" id="IPR009100">
    <property type="entry name" value="AcylCoA_DH/oxidase_NM_dom_sf"/>
</dbReference>
<dbReference type="SUPFAM" id="SSF47203">
    <property type="entry name" value="Acyl-CoA dehydrogenase C-terminal domain-like"/>
    <property type="match status" value="1"/>
</dbReference>
<dbReference type="InterPro" id="IPR006091">
    <property type="entry name" value="Acyl-CoA_Oxase/DH_mid-dom"/>
</dbReference>
<keyword evidence="7" id="KW-1185">Reference proteome</keyword>
<dbReference type="GO" id="GO:0050660">
    <property type="term" value="F:flavin adenine dinucleotide binding"/>
    <property type="evidence" value="ECO:0007669"/>
    <property type="project" value="InterPro"/>
</dbReference>
<dbReference type="InterPro" id="IPR036250">
    <property type="entry name" value="AcylCo_DH-like_C"/>
</dbReference>
<sequence length="386" mass="42849">MSYLYDAYIKNETQQKWFSKIDILASKFAERADKHDREGSFPFENVDELKKAGYLSLTIPKEFGGEGLSLYEFVLLQERIAAGDAATALCLGWHLGCFLELSEERSWKEETFRSLCEKVVNNQVLVNRAASEPATGSPTRGGMPQTKAVKRGDDWVINGTKTFTSMAPALDHAIVSAQIGDTGKKGNFLIDMKQDGVTIEETWDTVAMRGTRSDDLVMKDVKVNDESLVEEERGKLDFPKAWLLHIPACYLGVAVAGRNEAVNFAKSYKPNSLPGAIAEVPEVQRKIGEMELELFKARELLYSTAAKWVNEPESRMEMGPSLMAVKHVATNSAAKVVDLAMRIVGARSLAMSSPLQRHYRDVRAGLHNPPMDDMVISSLAKRALNE</sequence>
<accession>A0A1B1Z314</accession>
<feature type="domain" description="Acyl-CoA oxidase/dehydrogenase middle" evidence="3">
    <location>
        <begin position="129"/>
        <end position="221"/>
    </location>
</feature>
<gene>
    <name evidence="6" type="ORF">ABE41_007195</name>
</gene>
<evidence type="ECO:0000259" key="3">
    <source>
        <dbReference type="Pfam" id="PF02770"/>
    </source>
</evidence>
<dbReference type="PIRSF" id="PIRSF016578">
    <property type="entry name" value="HsaA"/>
    <property type="match status" value="1"/>
</dbReference>
<dbReference type="InterPro" id="IPR037069">
    <property type="entry name" value="AcylCoA_DH/ox_N_sf"/>
</dbReference>
<protein>
    <submittedName>
        <fullName evidence="6">Acyl-CoA dehydrogenase</fullName>
    </submittedName>
</protein>
<dbReference type="Pfam" id="PF02770">
    <property type="entry name" value="Acyl-CoA_dh_M"/>
    <property type="match status" value="1"/>
</dbReference>
<proteinExistence type="predicted"/>
<evidence type="ECO:0000259" key="5">
    <source>
        <dbReference type="Pfam" id="PF08028"/>
    </source>
</evidence>
<dbReference type="Gene3D" id="1.10.540.10">
    <property type="entry name" value="Acyl-CoA dehydrogenase/oxidase, N-terminal domain"/>
    <property type="match status" value="1"/>
</dbReference>
<dbReference type="Pfam" id="PF02771">
    <property type="entry name" value="Acyl-CoA_dh_N"/>
    <property type="match status" value="1"/>
</dbReference>
<evidence type="ECO:0000313" key="6">
    <source>
        <dbReference type="EMBL" id="ANX11790.1"/>
    </source>
</evidence>
<dbReference type="PANTHER" id="PTHR43884:SF25">
    <property type="entry name" value="ACYL-COA DEHYDROGENASE YDBM-RELATED"/>
    <property type="match status" value="1"/>
</dbReference>
<name>A0A1B1Z314_9BACL</name>
<dbReference type="Pfam" id="PF08028">
    <property type="entry name" value="Acyl-CoA_dh_2"/>
    <property type="match status" value="1"/>
</dbReference>
<dbReference type="CDD" id="cd00567">
    <property type="entry name" value="ACAD"/>
    <property type="match status" value="1"/>
</dbReference>
<keyword evidence="2" id="KW-0560">Oxidoreductase</keyword>
<dbReference type="STRING" id="255247.ABE41_007195"/>
<reference evidence="6 7" key="1">
    <citation type="submission" date="2016-08" db="EMBL/GenBank/DDBJ databases">
        <title>Complete genome sequence of Fictibacillus arsenicus G25-54, a strain with toxicity to nematodes and a potential arsenic-resistance activity.</title>
        <authorList>
            <person name="Zheng Z."/>
        </authorList>
    </citation>
    <scope>NUCLEOTIDE SEQUENCE [LARGE SCALE GENOMIC DNA]</scope>
    <source>
        <strain evidence="6 7">G25-54</strain>
    </source>
</reference>
<dbReference type="KEGG" id="far:ABE41_007195"/>
<dbReference type="Gene3D" id="2.40.110.10">
    <property type="entry name" value="Butyryl-CoA Dehydrogenase, subunit A, domain 2"/>
    <property type="match status" value="1"/>
</dbReference>
<feature type="domain" description="Acyl-CoA dehydrogenase C-terminal" evidence="5">
    <location>
        <begin position="247"/>
        <end position="365"/>
    </location>
</feature>
<dbReference type="SUPFAM" id="SSF56645">
    <property type="entry name" value="Acyl-CoA dehydrogenase NM domain-like"/>
    <property type="match status" value="1"/>
</dbReference>
<dbReference type="GO" id="GO:0003995">
    <property type="term" value="F:acyl-CoA dehydrogenase activity"/>
    <property type="evidence" value="ECO:0007669"/>
    <property type="project" value="TreeGrafter"/>
</dbReference>
<dbReference type="InterPro" id="IPR013786">
    <property type="entry name" value="AcylCoA_DH/ox_N"/>
</dbReference>
<keyword evidence="1" id="KW-0285">Flavoprotein</keyword>
<dbReference type="EMBL" id="CP016761">
    <property type="protein sequence ID" value="ANX11790.1"/>
    <property type="molecule type" value="Genomic_DNA"/>
</dbReference>
<dbReference type="Proteomes" id="UP000077412">
    <property type="component" value="Chromosome"/>
</dbReference>
<dbReference type="PANTHER" id="PTHR43884">
    <property type="entry name" value="ACYL-COA DEHYDROGENASE"/>
    <property type="match status" value="1"/>
</dbReference>
<organism evidence="6 7">
    <name type="scientific">Fictibacillus arsenicus</name>
    <dbReference type="NCBI Taxonomy" id="255247"/>
    <lineage>
        <taxon>Bacteria</taxon>
        <taxon>Bacillati</taxon>
        <taxon>Bacillota</taxon>
        <taxon>Bacilli</taxon>
        <taxon>Bacillales</taxon>
        <taxon>Fictibacillaceae</taxon>
        <taxon>Fictibacillus</taxon>
    </lineage>
</organism>
<evidence type="ECO:0000259" key="4">
    <source>
        <dbReference type="Pfam" id="PF02771"/>
    </source>
</evidence>
<evidence type="ECO:0000256" key="2">
    <source>
        <dbReference type="ARBA" id="ARBA00023002"/>
    </source>
</evidence>
<dbReference type="InterPro" id="IPR046373">
    <property type="entry name" value="Acyl-CoA_Oxase/DH_mid-dom_sf"/>
</dbReference>
<dbReference type="Gene3D" id="1.20.140.10">
    <property type="entry name" value="Butyryl-CoA Dehydrogenase, subunit A, domain 3"/>
    <property type="match status" value="1"/>
</dbReference>
<evidence type="ECO:0000256" key="1">
    <source>
        <dbReference type="ARBA" id="ARBA00022630"/>
    </source>
</evidence>
<dbReference type="InterPro" id="IPR013107">
    <property type="entry name" value="Acyl-CoA_DH_C"/>
</dbReference>